<evidence type="ECO:0000313" key="3">
    <source>
        <dbReference type="Proteomes" id="UP000562415"/>
    </source>
</evidence>
<feature type="compositionally biased region" description="Polar residues" evidence="1">
    <location>
        <begin position="576"/>
        <end position="590"/>
    </location>
</feature>
<proteinExistence type="predicted"/>
<accession>A0A7K5FST4</accession>
<name>A0A7K5FST4_PROAR</name>
<organism evidence="2 3">
    <name type="scientific">Probosciger aterrimus</name>
    <name type="common">Palm cockatoo</name>
    <dbReference type="NCBI Taxonomy" id="141839"/>
    <lineage>
        <taxon>Eukaryota</taxon>
        <taxon>Metazoa</taxon>
        <taxon>Chordata</taxon>
        <taxon>Craniata</taxon>
        <taxon>Vertebrata</taxon>
        <taxon>Euteleostomi</taxon>
        <taxon>Archelosauria</taxon>
        <taxon>Archosauria</taxon>
        <taxon>Dinosauria</taxon>
        <taxon>Saurischia</taxon>
        <taxon>Theropoda</taxon>
        <taxon>Coelurosauria</taxon>
        <taxon>Aves</taxon>
        <taxon>Neognathae</taxon>
        <taxon>Neoaves</taxon>
        <taxon>Telluraves</taxon>
        <taxon>Australaves</taxon>
        <taxon>Psittaciformes</taxon>
        <taxon>Cacatuidae</taxon>
        <taxon>Probosciger</taxon>
    </lineage>
</organism>
<sequence>AGYDGGSSDSEYEEALMSDQEPRCPLMPDFWLIIKIEQDRVEVCYHTRLSVEKAASAETEEEQPGECQSLNQVVVKKISEICRVVNQRLLLQDLHDSHICNSLLVAESEEDIWKSETPYTSYRQRVMPTDDYSVEESYQPRDYLAATMQFMPGHFACDVVWSTLIHVHSRLKMGPNMGVSRAIQALRSVLNAFSVVNRKNMFVYQERATKSVFYLRLTETTYSGKVWEAESVPSPASRSLALTRSQEPIYPEDLMGSRSSLDSASCRSVDSARPVGQIDRHIQLMVHGVAPAGPEITDELVKVLRRRLDEATLDIITVMLVRNCKLTPADVEFIQPPGTPPTEVLQFTLPPSALPWLHAVAYYLRQNLLIFLHTPKYTDSNVEHHFKHYFNHSGSIPDQDLYLYNKPGGQGTGGKGIACIALTFVDEHGSPILLPHGERPDPLKLPSSSPVLGLLQDTDFESLTAVSIHQPETSTLPSEPCVLVRLDIWEKGNISLLQLSEKLRGALRHALCDAVMEFLVLPAPLCVEAACPLGAADLEDLSSAGGLRRTMSETKGLALATSGASRSCPPPLHFTSAPSSSSGEPVTPTSKLGRRSFWDMLSKAESSELGSPKTTDDIVLERPEEARTRRRHKTESVKQHQSQDRATATAELEQAQRQAQPAGEAAGLRRACQLEEGDVGTMHPIFNQTCQQWMAFMNHLGCPSVQQCSVEIVSRFLLSSILVEVVSLVTTLASDTTVKVFEQICCHGGSAFLPYKPGQSASPRPAAVRHFILLGRNFQQWRCSTEQAHKGLQRFEAMEFSSAERGSDPSLVGRDLVPRQRFLFMEIIDKKLTLYTYNWSPDLGANLNCSLTRLLQWQNARSHIVHCLISQKLGLFHHHCFMDTPWHEDSKQEPNPFLNSTLEVDALIRSSSPPPSKEQGRLSSSARSLPSLHFHPDVVPFDEALRDVTTIKRIPHGPESGPFDPVSWHGAQFLEIKSMERKELEKQMKIENLFVTWQQRSAQSNMPISLADLETLKQSSRLVHYCATPLLFDPAFRQQIQTDQQGKVEGKKRHRSNDSTASGRDRSHSCDSAEALPCKVKEEPWLQEMCNAFLQQYIQYLQSMGFILVQVRPPSPTTRSSTSRIRALAAMGVEGRGSFSYTKPKTEGSPKSTSPAVATYHLQRALPGGIVLMELAFQGYYFCVKQYALECSRIPMGQSVNSQLSMLFTEECDKVRDLMHVHSFSYDFHLRIVHQYLLGSHMTLRQGYHLTSFLEDFIAHHTDIPKFGRNHVFQGTLALPTNMITAHQLYNYIADHASTYHMKPLRMARPAVGSDNKKGTPGTEQNEYALVSIWNSSGSYKDSEGLRHHDDFDVSLLVCHSAAPFEEQSEAERRMLRLRFYVIMTSQRELFPRLTADMRRFKKLPRLQREVLEPVVGHTAWEAAEPETSLGRQQPAEQELWQDVEDSSEFYAGGTQVKLGPGLFYTSPLFPLLASEVASAQKQLSSMVQLAKCHCRRDNLWKRLFLLEPLASDKLKLGKLSLVELEELLEAVHGKSIADVDPQLECFLTMTVSWYQSLIKVLLSRFPQSCRHFHNAETGTQYLVVLNQKFTDCFVLVFLDSHSGKT</sequence>
<dbReference type="PANTHER" id="PTHR14918">
    <property type="entry name" value="KICSTOR COMPLEX PROTEIN SZT2"/>
    <property type="match status" value="1"/>
</dbReference>
<feature type="region of interest" description="Disordered" evidence="1">
    <location>
        <begin position="908"/>
        <end position="928"/>
    </location>
</feature>
<dbReference type="EMBL" id="VYZH01004237">
    <property type="protein sequence ID" value="NWS47921.1"/>
    <property type="molecule type" value="Genomic_DNA"/>
</dbReference>
<feature type="region of interest" description="Disordered" evidence="1">
    <location>
        <begin position="1042"/>
        <end position="1073"/>
    </location>
</feature>
<protein>
    <submittedName>
        <fullName evidence="2">SZT2 protein</fullName>
    </submittedName>
</protein>
<comment type="caution">
    <text evidence="2">The sequence shown here is derived from an EMBL/GenBank/DDBJ whole genome shotgun (WGS) entry which is preliminary data.</text>
</comment>
<keyword evidence="3" id="KW-1185">Reference proteome</keyword>
<feature type="non-terminal residue" evidence="2">
    <location>
        <position position="1"/>
    </location>
</feature>
<reference evidence="2 3" key="1">
    <citation type="submission" date="2019-09" db="EMBL/GenBank/DDBJ databases">
        <title>Bird 10,000 Genomes (B10K) Project - Family phase.</title>
        <authorList>
            <person name="Zhang G."/>
        </authorList>
    </citation>
    <scope>NUCLEOTIDE SEQUENCE [LARGE SCALE GENOMIC DNA]</scope>
    <source>
        <strain evidence="2">B10K-DU-017-47</strain>
    </source>
</reference>
<evidence type="ECO:0000256" key="1">
    <source>
        <dbReference type="SAM" id="MobiDB-lite"/>
    </source>
</evidence>
<dbReference type="PANTHER" id="PTHR14918:SF3">
    <property type="entry name" value="KICSTOR COMPLEX PROTEIN SZT2"/>
    <property type="match status" value="1"/>
</dbReference>
<feature type="region of interest" description="Disordered" evidence="1">
    <location>
        <begin position="604"/>
        <end position="665"/>
    </location>
</feature>
<dbReference type="OrthoDB" id="43547at2759"/>
<gene>
    <name evidence="2" type="primary">Szt2_2</name>
    <name evidence="2" type="ORF">PROATE_R15057</name>
</gene>
<feature type="compositionally biased region" description="Basic and acidic residues" evidence="1">
    <location>
        <begin position="614"/>
        <end position="627"/>
    </location>
</feature>
<feature type="non-terminal residue" evidence="2">
    <location>
        <position position="1606"/>
    </location>
</feature>
<feature type="compositionally biased region" description="Basic and acidic residues" evidence="1">
    <location>
        <begin position="634"/>
        <end position="643"/>
    </location>
</feature>
<evidence type="ECO:0000313" key="2">
    <source>
        <dbReference type="EMBL" id="NWS47921.1"/>
    </source>
</evidence>
<dbReference type="GO" id="GO:0005777">
    <property type="term" value="C:peroxisome"/>
    <property type="evidence" value="ECO:0007669"/>
    <property type="project" value="InterPro"/>
</dbReference>
<feature type="region of interest" description="Disordered" evidence="1">
    <location>
        <begin position="558"/>
        <end position="592"/>
    </location>
</feature>
<dbReference type="InterPro" id="IPR033228">
    <property type="entry name" value="SZT2"/>
</dbReference>
<dbReference type="Proteomes" id="UP000562415">
    <property type="component" value="Unassembled WGS sequence"/>
</dbReference>